<dbReference type="PANTHER" id="PTHR30502">
    <property type="entry name" value="2-KETO-3-DEOXY-L-RHAMNONATE ALDOLASE"/>
    <property type="match status" value="1"/>
</dbReference>
<protein>
    <submittedName>
        <fullName evidence="5">Aldolase/citrate lyase family protein</fullName>
    </submittedName>
</protein>
<dbReference type="Proteomes" id="UP001165542">
    <property type="component" value="Unassembled WGS sequence"/>
</dbReference>
<gene>
    <name evidence="5" type="ORF">LLY24_01515</name>
</gene>
<evidence type="ECO:0000313" key="6">
    <source>
        <dbReference type="Proteomes" id="UP001165542"/>
    </source>
</evidence>
<dbReference type="InterPro" id="IPR040442">
    <property type="entry name" value="Pyrv_kinase-like_dom_sf"/>
</dbReference>
<feature type="domain" description="HpcH/HpaI aldolase/citrate lyase" evidence="4">
    <location>
        <begin position="18"/>
        <end position="241"/>
    </location>
</feature>
<name>A0ABT2EA78_9GAMM</name>
<evidence type="ECO:0000256" key="3">
    <source>
        <dbReference type="ARBA" id="ARBA00023239"/>
    </source>
</evidence>
<proteinExistence type="inferred from homology"/>
<comment type="similarity">
    <text evidence="1">Belongs to the HpcH/HpaI aldolase family.</text>
</comment>
<evidence type="ECO:0000313" key="5">
    <source>
        <dbReference type="EMBL" id="MCS2608000.1"/>
    </source>
</evidence>
<dbReference type="InterPro" id="IPR015813">
    <property type="entry name" value="Pyrv/PenolPyrv_kinase-like_dom"/>
</dbReference>
<dbReference type="Gene3D" id="3.20.20.60">
    <property type="entry name" value="Phosphoenolpyruvate-binding domains"/>
    <property type="match status" value="1"/>
</dbReference>
<comment type="caution">
    <text evidence="5">The sequence shown here is derived from an EMBL/GenBank/DDBJ whole genome shotgun (WGS) entry which is preliminary data.</text>
</comment>
<dbReference type="GO" id="GO:0016829">
    <property type="term" value="F:lyase activity"/>
    <property type="evidence" value="ECO:0007669"/>
    <property type="project" value="UniProtKB-KW"/>
</dbReference>
<dbReference type="PANTHER" id="PTHR30502:SF0">
    <property type="entry name" value="PHOSPHOENOLPYRUVATE CARBOXYLASE FAMILY PROTEIN"/>
    <property type="match status" value="1"/>
</dbReference>
<evidence type="ECO:0000256" key="2">
    <source>
        <dbReference type="ARBA" id="ARBA00022723"/>
    </source>
</evidence>
<dbReference type="SUPFAM" id="SSF51621">
    <property type="entry name" value="Phosphoenolpyruvate/pyruvate domain"/>
    <property type="match status" value="1"/>
</dbReference>
<keyword evidence="3 5" id="KW-0456">Lyase</keyword>
<dbReference type="RefSeq" id="WP_259034499.1">
    <property type="nucleotide sequence ID" value="NZ_JAJISC010000001.1"/>
</dbReference>
<keyword evidence="2" id="KW-0479">Metal-binding</keyword>
<organism evidence="5 6">
    <name type="scientific">Halomonas dongshanensis</name>
    <dbReference type="NCBI Taxonomy" id="2890835"/>
    <lineage>
        <taxon>Bacteria</taxon>
        <taxon>Pseudomonadati</taxon>
        <taxon>Pseudomonadota</taxon>
        <taxon>Gammaproteobacteria</taxon>
        <taxon>Oceanospirillales</taxon>
        <taxon>Halomonadaceae</taxon>
        <taxon>Halomonas</taxon>
    </lineage>
</organism>
<accession>A0ABT2EA78</accession>
<sequence length="266" mass="28791">MYTGSFLNLDKNSFGINVYSASPAVIEIAANWGLDFVFIDTEHSVTGIDAMLEKLVLTAHAAGIASCIRVPDSHAVSLRKTVEMGADGIIVPQVNSKDQMKAIIDAVKFPPLGRRGGDGSVRSAVYASRDFTWSSYIERENSRCKIIPMAESVGFFDNIDSILSVEGIDAVHFGPADFALSCGCPVDYSMKVPEIREAVEILSAKCIERKIRLMLGCAPATSQQFETLRTLGASMFLVGNDMAFINKGCAGVHELISIFGNTHDEK</sequence>
<reference evidence="5" key="1">
    <citation type="submission" date="2021-11" db="EMBL/GenBank/DDBJ databases">
        <title>Halomonas sp., isolated from a coastal aquaculture zone in Dongshan Bay.</title>
        <authorList>
            <person name="Lin W."/>
        </authorList>
    </citation>
    <scope>NUCLEOTIDE SEQUENCE</scope>
    <source>
        <strain evidence="5">Yzlin-01</strain>
    </source>
</reference>
<dbReference type="InterPro" id="IPR050251">
    <property type="entry name" value="HpcH-HpaI_aldolase"/>
</dbReference>
<dbReference type="EMBL" id="JAJISC010000001">
    <property type="protein sequence ID" value="MCS2608000.1"/>
    <property type="molecule type" value="Genomic_DNA"/>
</dbReference>
<evidence type="ECO:0000256" key="1">
    <source>
        <dbReference type="ARBA" id="ARBA00005568"/>
    </source>
</evidence>
<evidence type="ECO:0000259" key="4">
    <source>
        <dbReference type="Pfam" id="PF03328"/>
    </source>
</evidence>
<dbReference type="InterPro" id="IPR005000">
    <property type="entry name" value="Aldolase/citrate-lyase_domain"/>
</dbReference>
<keyword evidence="6" id="KW-1185">Reference proteome</keyword>
<dbReference type="Pfam" id="PF03328">
    <property type="entry name" value="HpcH_HpaI"/>
    <property type="match status" value="1"/>
</dbReference>